<feature type="compositionally biased region" description="Low complexity" evidence="5">
    <location>
        <begin position="783"/>
        <end position="799"/>
    </location>
</feature>
<keyword evidence="1" id="KW-0805">Transcription regulation</keyword>
<reference evidence="9 10" key="1">
    <citation type="submission" date="2020-08" db="EMBL/GenBank/DDBJ databases">
        <title>Plant Genome Project.</title>
        <authorList>
            <person name="Zhang R.-G."/>
        </authorList>
    </citation>
    <scope>NUCLEOTIDE SEQUENCE [LARGE SCALE GENOMIC DNA]</scope>
    <source>
        <tissue evidence="9">Rhizome</tissue>
    </source>
</reference>
<dbReference type="EMBL" id="JACMSC010000010">
    <property type="protein sequence ID" value="KAG6503861.1"/>
    <property type="molecule type" value="Genomic_DNA"/>
</dbReference>
<proteinExistence type="predicted"/>
<dbReference type="GO" id="GO:0003677">
    <property type="term" value="F:DNA binding"/>
    <property type="evidence" value="ECO:0007669"/>
    <property type="project" value="UniProtKB-KW"/>
</dbReference>
<evidence type="ECO:0000313" key="10">
    <source>
        <dbReference type="Proteomes" id="UP000734854"/>
    </source>
</evidence>
<evidence type="ECO:0000256" key="5">
    <source>
        <dbReference type="SAM" id="MobiDB-lite"/>
    </source>
</evidence>
<dbReference type="InterPro" id="IPR055081">
    <property type="entry name" value="NLP1-9_GAF"/>
</dbReference>
<evidence type="ECO:0000256" key="3">
    <source>
        <dbReference type="ARBA" id="ARBA00023163"/>
    </source>
</evidence>
<dbReference type="Gene3D" id="3.10.20.90">
    <property type="entry name" value="Phosphatidylinositol 3-kinase Catalytic Subunit, Chain A, domain 1"/>
    <property type="match status" value="1"/>
</dbReference>
<gene>
    <name evidence="9" type="ORF">ZIOFF_036185</name>
</gene>
<keyword evidence="10" id="KW-1185">Reference proteome</keyword>
<dbReference type="PANTHER" id="PTHR32002">
    <property type="entry name" value="PROTEIN NLP8"/>
    <property type="match status" value="1"/>
</dbReference>
<evidence type="ECO:0000256" key="2">
    <source>
        <dbReference type="ARBA" id="ARBA00023125"/>
    </source>
</evidence>
<dbReference type="PANTHER" id="PTHR32002:SF44">
    <property type="entry name" value="PROTEIN NLP4"/>
    <property type="match status" value="1"/>
</dbReference>
<keyword evidence="6" id="KW-0812">Transmembrane</keyword>
<feature type="domain" description="PB1" evidence="8">
    <location>
        <begin position="881"/>
        <end position="964"/>
    </location>
</feature>
<dbReference type="SUPFAM" id="SSF54277">
    <property type="entry name" value="CAD &amp; PB1 domains"/>
    <property type="match status" value="1"/>
</dbReference>
<dbReference type="InterPro" id="IPR053793">
    <property type="entry name" value="PB1-like"/>
</dbReference>
<evidence type="ECO:0000256" key="6">
    <source>
        <dbReference type="SAM" id="Phobius"/>
    </source>
</evidence>
<dbReference type="GO" id="GO:0003700">
    <property type="term" value="F:DNA-binding transcription factor activity"/>
    <property type="evidence" value="ECO:0007669"/>
    <property type="project" value="InterPro"/>
</dbReference>
<dbReference type="SMART" id="SM00666">
    <property type="entry name" value="PB1"/>
    <property type="match status" value="1"/>
</dbReference>
<evidence type="ECO:0000256" key="4">
    <source>
        <dbReference type="ARBA" id="ARBA00023242"/>
    </source>
</evidence>
<feature type="region of interest" description="Disordered" evidence="5">
    <location>
        <begin position="779"/>
        <end position="799"/>
    </location>
</feature>
<dbReference type="AlphaFoldDB" id="A0A8J5L8G2"/>
<dbReference type="InterPro" id="IPR045012">
    <property type="entry name" value="NLP"/>
</dbReference>
<comment type="caution">
    <text evidence="9">The sequence shown here is derived from an EMBL/GenBank/DDBJ whole genome shotgun (WGS) entry which is preliminary data.</text>
</comment>
<name>A0A8J5L8G2_ZINOF</name>
<keyword evidence="2" id="KW-0238">DNA-binding</keyword>
<feature type="transmembrane region" description="Helical" evidence="6">
    <location>
        <begin position="7"/>
        <end position="30"/>
    </location>
</feature>
<sequence length="979" mass="110058">MNKNLDSYLLLGQHFAVLLVTHLLCPWALFFRRDSPGNFVAGGTTASNSSPQILQDSGLRTKILLLVRSVDANLKILDGATQTRNFSPPPLHLMHLSRISLIACYGAVKREREKERDFLMEESGIDLDLLDELLSGTDFDYSDFQQTSTSTSLAPSSPSNFVTVDAGRPVFAAVQSSTQVGLVAEDFSYEPDKIWQTQPNDSMSTVKQRLNHALRYIKESHKDGDVLVQVWVPVMRRGKQVLTTCGQPFFLDSNCQRLINYRSASTRYQFLADEDSHQAVGLPGRVFLWKLPEWSPDVRFFSSYEYPRVKDAQQYDVRGTIALPVFEKDNQSCLGVVELVMTTQKAVDLRTSEVFSVPHLKMTGESYRAALSEIRMVLQTACKNHRLPLAQTWISCLQQGKKGNWHSDETFMNCISTVDDACYVQDPNMKEFQQACSEHHLFRGQGIVGKAFMTNQPCFSPNITDFSKIEYPLSHHAKLFNLRAAVAIRLRCIHAGNVDFVLEFFLPVDCIGSEVQKLMLSSLSITIQQVSITLRVVATKELEETVPQNNEKNVPSVLLSDKSVSEIDPKPLVDGMKSQEGLSKYLLPASTQGKPVKKEFERFRVTTTHPSDAMMPTEKVLPEFTQLCDDSHNDYTVSFSAETSVLNMEKATEKRRTKTEKTVNLQELQKYFAGSLKDAAKSLGVCPTTLKRICRQHGISRWPSRKIKKVGHSLKKLQVVLDSVHGPAGGIQFTSLYENFIKTTWSDNNLTVENIFSPSKQHDHPESSNVNEVAEGRFTSRTSGSNSLSSSSCSQNSSSSQGCSIEQKQCTHDDHELAFVEDTLRDKNQSGIHKEAQSHIELHFPTEQAPDSVARTESRELQIDHHSSGNKSLWPFHRRDLLKVKAICGEEKVIFRLHPAWSFLDLKQEIMRRFGIADATSVDIKYLDDDSEWILITCDDDLKECIDVYKLTNAHTIKLSAHHVAQSAARSSWGSSVLS</sequence>
<dbReference type="Proteomes" id="UP000734854">
    <property type="component" value="Unassembled WGS sequence"/>
</dbReference>
<dbReference type="PROSITE" id="PS51745">
    <property type="entry name" value="PB1"/>
    <property type="match status" value="1"/>
</dbReference>
<organism evidence="9 10">
    <name type="scientific">Zingiber officinale</name>
    <name type="common">Ginger</name>
    <name type="synonym">Amomum zingiber</name>
    <dbReference type="NCBI Taxonomy" id="94328"/>
    <lineage>
        <taxon>Eukaryota</taxon>
        <taxon>Viridiplantae</taxon>
        <taxon>Streptophyta</taxon>
        <taxon>Embryophyta</taxon>
        <taxon>Tracheophyta</taxon>
        <taxon>Spermatophyta</taxon>
        <taxon>Magnoliopsida</taxon>
        <taxon>Liliopsida</taxon>
        <taxon>Zingiberales</taxon>
        <taxon>Zingiberaceae</taxon>
        <taxon>Zingiber</taxon>
    </lineage>
</organism>
<dbReference type="Pfam" id="PF00564">
    <property type="entry name" value="PB1"/>
    <property type="match status" value="1"/>
</dbReference>
<keyword evidence="6" id="KW-0472">Membrane</keyword>
<dbReference type="InterPro" id="IPR000270">
    <property type="entry name" value="PB1_dom"/>
</dbReference>
<dbReference type="InterPro" id="IPR003035">
    <property type="entry name" value="RWP-RK_dom"/>
</dbReference>
<accession>A0A8J5L8G2</accession>
<dbReference type="Pfam" id="PF02042">
    <property type="entry name" value="RWP-RK"/>
    <property type="match status" value="1"/>
</dbReference>
<keyword evidence="6" id="KW-1133">Transmembrane helix</keyword>
<keyword evidence="3" id="KW-0804">Transcription</keyword>
<dbReference type="CDD" id="cd06407">
    <property type="entry name" value="PB1_NLP"/>
    <property type="match status" value="1"/>
</dbReference>
<feature type="domain" description="RWP-RK" evidence="7">
    <location>
        <begin position="649"/>
        <end position="730"/>
    </location>
</feature>
<dbReference type="Pfam" id="PF22922">
    <property type="entry name" value="GAF_NLP"/>
    <property type="match status" value="2"/>
</dbReference>
<evidence type="ECO:0000259" key="7">
    <source>
        <dbReference type="PROSITE" id="PS51519"/>
    </source>
</evidence>
<evidence type="ECO:0000259" key="8">
    <source>
        <dbReference type="PROSITE" id="PS51745"/>
    </source>
</evidence>
<evidence type="ECO:0000256" key="1">
    <source>
        <dbReference type="ARBA" id="ARBA00023015"/>
    </source>
</evidence>
<dbReference type="InterPro" id="IPR034891">
    <property type="entry name" value="PB1_NLP"/>
</dbReference>
<protein>
    <submittedName>
        <fullName evidence="9">Uncharacterized protein</fullName>
    </submittedName>
</protein>
<evidence type="ECO:0000313" key="9">
    <source>
        <dbReference type="EMBL" id="KAG6503861.1"/>
    </source>
</evidence>
<dbReference type="PROSITE" id="PS51519">
    <property type="entry name" value="RWP_RK"/>
    <property type="match status" value="1"/>
</dbReference>
<keyword evidence="4" id="KW-0539">Nucleus</keyword>